<dbReference type="EMBL" id="BMGZ01000001">
    <property type="protein sequence ID" value="GGH95960.1"/>
    <property type="molecule type" value="Genomic_DNA"/>
</dbReference>
<dbReference type="AlphaFoldDB" id="A0A8J3EU33"/>
<organism evidence="2 4">
    <name type="scientific">Aquisalinus luteolus</name>
    <dbReference type="NCBI Taxonomy" id="1566827"/>
    <lineage>
        <taxon>Bacteria</taxon>
        <taxon>Pseudomonadati</taxon>
        <taxon>Pseudomonadota</taxon>
        <taxon>Alphaproteobacteria</taxon>
        <taxon>Parvularculales</taxon>
        <taxon>Parvularculaceae</taxon>
        <taxon>Aquisalinus</taxon>
    </lineage>
</organism>
<name>A0A8J3EU33_9PROT</name>
<dbReference type="SUPFAM" id="SSF46955">
    <property type="entry name" value="Putative DNA-binding domain"/>
    <property type="match status" value="1"/>
</dbReference>
<gene>
    <name evidence="3" type="ORF">FF098_006825</name>
    <name evidence="2" type="ORF">GCM10011355_13740</name>
</gene>
<reference evidence="2" key="1">
    <citation type="journal article" date="2014" name="Int. J. Syst. Evol. Microbiol.">
        <title>Complete genome sequence of Corynebacterium casei LMG S-19264T (=DSM 44701T), isolated from a smear-ripened cheese.</title>
        <authorList>
            <consortium name="US DOE Joint Genome Institute (JGI-PGF)"/>
            <person name="Walter F."/>
            <person name="Albersmeier A."/>
            <person name="Kalinowski J."/>
            <person name="Ruckert C."/>
        </authorList>
    </citation>
    <scope>NUCLEOTIDE SEQUENCE</scope>
    <source>
        <strain evidence="2">CGMCC 1.14984</strain>
    </source>
</reference>
<dbReference type="Proteomes" id="UP000621856">
    <property type="component" value="Unassembled WGS sequence"/>
</dbReference>
<comment type="caution">
    <text evidence="2">The sequence shown here is derived from an EMBL/GenBank/DDBJ whole genome shotgun (WGS) entry which is preliminary data.</text>
</comment>
<dbReference type="InterPro" id="IPR036388">
    <property type="entry name" value="WH-like_DNA-bd_sf"/>
</dbReference>
<evidence type="ECO:0000313" key="5">
    <source>
        <dbReference type="Proteomes" id="UP000818603"/>
    </source>
</evidence>
<feature type="domain" description="Helix-turn-helix" evidence="1">
    <location>
        <begin position="11"/>
        <end position="61"/>
    </location>
</feature>
<proteinExistence type="predicted"/>
<dbReference type="RefSeq" id="WP_155138700.1">
    <property type="nucleotide sequence ID" value="NZ_BMGZ01000001.1"/>
</dbReference>
<dbReference type="Proteomes" id="UP000818603">
    <property type="component" value="Unassembled WGS sequence"/>
</dbReference>
<evidence type="ECO:0000313" key="2">
    <source>
        <dbReference type="EMBL" id="GGH95960.1"/>
    </source>
</evidence>
<dbReference type="Pfam" id="PF12728">
    <property type="entry name" value="HTH_17"/>
    <property type="match status" value="1"/>
</dbReference>
<dbReference type="Gene3D" id="1.10.10.10">
    <property type="entry name" value="Winged helix-like DNA-binding domain superfamily/Winged helix DNA-binding domain"/>
    <property type="match status" value="1"/>
</dbReference>
<evidence type="ECO:0000259" key="1">
    <source>
        <dbReference type="Pfam" id="PF12728"/>
    </source>
</evidence>
<accession>A0A8J3EU33</accession>
<protein>
    <submittedName>
        <fullName evidence="3">Helix-turn-helix domain-containing protein</fullName>
    </submittedName>
</protein>
<reference evidence="3 5" key="2">
    <citation type="submission" date="2020-02" db="EMBL/GenBank/DDBJ databases">
        <title>Genome sequence of Parvularcula flava strain NH6-79.</title>
        <authorList>
            <person name="Abdul Karim M.H."/>
            <person name="Lam M.Q."/>
            <person name="Chen S.J."/>
            <person name="Yahya A."/>
            <person name="Shahir S."/>
            <person name="Shamsir M.S."/>
            <person name="Chong C.S."/>
        </authorList>
    </citation>
    <scope>NUCLEOTIDE SEQUENCE [LARGE SCALE GENOMIC DNA]</scope>
    <source>
        <strain evidence="3 5">NH6-79</strain>
    </source>
</reference>
<sequence length="73" mass="8383">MNTESSLLSDYLTKRQLAAELGVTERTIGRWMRKAGGIPHTRIGGQLVFRIASVRSWIESHETYPGRRKARRQ</sequence>
<reference evidence="2" key="3">
    <citation type="submission" date="2020-09" db="EMBL/GenBank/DDBJ databases">
        <authorList>
            <person name="Sun Q."/>
            <person name="Zhou Y."/>
        </authorList>
    </citation>
    <scope>NUCLEOTIDE SEQUENCE</scope>
    <source>
        <strain evidence="2">CGMCC 1.14984</strain>
    </source>
</reference>
<dbReference type="InterPro" id="IPR041657">
    <property type="entry name" value="HTH_17"/>
</dbReference>
<evidence type="ECO:0000313" key="3">
    <source>
        <dbReference type="EMBL" id="NHK27611.1"/>
    </source>
</evidence>
<dbReference type="InterPro" id="IPR009061">
    <property type="entry name" value="DNA-bd_dom_put_sf"/>
</dbReference>
<keyword evidence="5" id="KW-1185">Reference proteome</keyword>
<dbReference type="EMBL" id="VCJR02000001">
    <property type="protein sequence ID" value="NHK27611.1"/>
    <property type="molecule type" value="Genomic_DNA"/>
</dbReference>
<evidence type="ECO:0000313" key="4">
    <source>
        <dbReference type="Proteomes" id="UP000621856"/>
    </source>
</evidence>